<dbReference type="EMBL" id="VSSQ01028131">
    <property type="protein sequence ID" value="MPM77716.1"/>
    <property type="molecule type" value="Genomic_DNA"/>
</dbReference>
<dbReference type="PANTHER" id="PTHR42717:SF1">
    <property type="entry name" value="IMIDAZOLONEPROPIONASE AND RELATED AMIDOHYDROLASES"/>
    <property type="match status" value="1"/>
</dbReference>
<accession>A0A645CL73</accession>
<dbReference type="PANTHER" id="PTHR42717">
    <property type="entry name" value="DIHYDROOROTASE-RELATED"/>
    <property type="match status" value="1"/>
</dbReference>
<sequence length="382" mass="42672">METINNVDILIKNGHVLDPSQNINRITNISIKDGKIYEVGGCTSTESKQIFDAKGMFVTPGFIDFHAHIYKSASDFCAAPDSFAFACGTTTIVDAGSAGTANYDGLRTYASTQMTKIKSLLNVCPTGLGTLKYHENVNPVFWDRPKIRKVYDTYRSELLGLKLRQSAYVVNNMGLAPLKEAIKLAEEIRCRLVVHVTDPPCEQYKIADILRKDDVFCHVFQGTGATIIENDKVHPRIKEARSRGVLFDASNGMGHFNFEVAEKALNDGFLPDILSTDITVNTLYKDYVFALPHLMAKYLYLGVSLYDIVEMVTSNPAKAMGMLDTIGTLSQGAEADIVLFQLKEMKVLFKDTQENTRIGREMLIPKMTLQNGEIRFRSFDYL</sequence>
<organism evidence="2">
    <name type="scientific">bioreactor metagenome</name>
    <dbReference type="NCBI Taxonomy" id="1076179"/>
    <lineage>
        <taxon>unclassified sequences</taxon>
        <taxon>metagenomes</taxon>
        <taxon>ecological metagenomes</taxon>
    </lineage>
</organism>
<feature type="domain" description="Amidohydrolase-related" evidence="1">
    <location>
        <begin position="57"/>
        <end position="352"/>
    </location>
</feature>
<dbReference type="InterPro" id="IPR011059">
    <property type="entry name" value="Metal-dep_hydrolase_composite"/>
</dbReference>
<comment type="caution">
    <text evidence="2">The sequence shown here is derived from an EMBL/GenBank/DDBJ whole genome shotgun (WGS) entry which is preliminary data.</text>
</comment>
<dbReference type="InterPro" id="IPR032466">
    <property type="entry name" value="Metal_Hydrolase"/>
</dbReference>
<dbReference type="GO" id="GO:0016810">
    <property type="term" value="F:hydrolase activity, acting on carbon-nitrogen (but not peptide) bonds"/>
    <property type="evidence" value="ECO:0007669"/>
    <property type="project" value="InterPro"/>
</dbReference>
<keyword evidence="2" id="KW-0378">Hydrolase</keyword>
<reference evidence="2" key="1">
    <citation type="submission" date="2019-08" db="EMBL/GenBank/DDBJ databases">
        <authorList>
            <person name="Kucharzyk K."/>
            <person name="Murdoch R.W."/>
            <person name="Higgins S."/>
            <person name="Loffler F."/>
        </authorList>
    </citation>
    <scope>NUCLEOTIDE SEQUENCE</scope>
</reference>
<dbReference type="EC" id="3.1.1.-" evidence="2"/>
<dbReference type="Pfam" id="PF01979">
    <property type="entry name" value="Amidohydro_1"/>
    <property type="match status" value="1"/>
</dbReference>
<dbReference type="Gene3D" id="2.30.40.10">
    <property type="entry name" value="Urease, subunit C, domain 1"/>
    <property type="match status" value="1"/>
</dbReference>
<evidence type="ECO:0000313" key="2">
    <source>
        <dbReference type="EMBL" id="MPM77716.1"/>
    </source>
</evidence>
<evidence type="ECO:0000259" key="1">
    <source>
        <dbReference type="Pfam" id="PF01979"/>
    </source>
</evidence>
<dbReference type="InterPro" id="IPR006680">
    <property type="entry name" value="Amidohydro-rel"/>
</dbReference>
<dbReference type="SUPFAM" id="SSF51338">
    <property type="entry name" value="Composite domain of metallo-dependent hydrolases"/>
    <property type="match status" value="1"/>
</dbReference>
<protein>
    <submittedName>
        <fullName evidence="2">Deacetylase</fullName>
        <ecNumber evidence="2">3.1.1.-</ecNumber>
    </submittedName>
</protein>
<dbReference type="GO" id="GO:0019213">
    <property type="term" value="F:deacetylase activity"/>
    <property type="evidence" value="ECO:0007669"/>
    <property type="project" value="InterPro"/>
</dbReference>
<dbReference type="InterPro" id="IPR020043">
    <property type="entry name" value="Deacetylase_Atu3266-like"/>
</dbReference>
<proteinExistence type="predicted"/>
<name>A0A645CL73_9ZZZZ</name>
<dbReference type="SUPFAM" id="SSF51556">
    <property type="entry name" value="Metallo-dependent hydrolases"/>
    <property type="match status" value="1"/>
</dbReference>
<dbReference type="AlphaFoldDB" id="A0A645CL73"/>
<gene>
    <name evidence="2" type="ORF">SDC9_124724</name>
</gene>
<dbReference type="Gene3D" id="3.20.20.140">
    <property type="entry name" value="Metal-dependent hydrolases"/>
    <property type="match status" value="1"/>
</dbReference>